<keyword evidence="8 11" id="KW-0675">Receptor</keyword>
<keyword evidence="3" id="KW-1003">Cell membrane</keyword>
<dbReference type="CDD" id="cd00637">
    <property type="entry name" value="7tm_classA_rhodopsin-like"/>
    <property type="match status" value="1"/>
</dbReference>
<dbReference type="AlphaFoldDB" id="A0AAE1GXF5"/>
<feature type="transmembrane region" description="Helical" evidence="12">
    <location>
        <begin position="156"/>
        <end position="175"/>
    </location>
</feature>
<dbReference type="InterPro" id="IPR000276">
    <property type="entry name" value="GPCR_Rhodpsn"/>
</dbReference>
<dbReference type="Gene3D" id="1.20.1070.10">
    <property type="entry name" value="Rhodopsin 7-helix transmembrane proteins"/>
    <property type="match status" value="1"/>
</dbReference>
<feature type="transmembrane region" description="Helical" evidence="12">
    <location>
        <begin position="195"/>
        <end position="219"/>
    </location>
</feature>
<accession>A0AAE1GXF5</accession>
<evidence type="ECO:0000256" key="4">
    <source>
        <dbReference type="ARBA" id="ARBA00022692"/>
    </source>
</evidence>
<evidence type="ECO:0000256" key="12">
    <source>
        <dbReference type="SAM" id="Phobius"/>
    </source>
</evidence>
<dbReference type="Proteomes" id="UP001219518">
    <property type="component" value="Unassembled WGS sequence"/>
</dbReference>
<dbReference type="PANTHER" id="PTHR24246">
    <property type="entry name" value="OLFACTORY RECEPTOR AND ADENOSINE RECEPTOR"/>
    <property type="match status" value="1"/>
</dbReference>
<dbReference type="PROSITE" id="PS50262">
    <property type="entry name" value="G_PROTEIN_RECEP_F1_2"/>
    <property type="match status" value="1"/>
</dbReference>
<feature type="transmembrane region" description="Helical" evidence="12">
    <location>
        <begin position="38"/>
        <end position="61"/>
    </location>
</feature>
<reference evidence="14" key="2">
    <citation type="journal article" date="2023" name="BMC Genomics">
        <title>Pest status, molecular evolution, and epigenetic factors derived from the genome assembly of Frankliniella fusca, a thysanopteran phytovirus vector.</title>
        <authorList>
            <person name="Catto M.A."/>
            <person name="Labadie P.E."/>
            <person name="Jacobson A.L."/>
            <person name="Kennedy G.G."/>
            <person name="Srinivasan R."/>
            <person name="Hunt B.G."/>
        </authorList>
    </citation>
    <scope>NUCLEOTIDE SEQUENCE</scope>
    <source>
        <strain evidence="14">PL_HMW_Pooled</strain>
    </source>
</reference>
<proteinExistence type="inferred from homology"/>
<dbReference type="InterPro" id="IPR017452">
    <property type="entry name" value="GPCR_Rhodpsn_7TM"/>
</dbReference>
<dbReference type="SUPFAM" id="SSF81321">
    <property type="entry name" value="Family A G protein-coupled receptor-like"/>
    <property type="match status" value="1"/>
</dbReference>
<feature type="transmembrane region" description="Helical" evidence="12">
    <location>
        <begin position="252"/>
        <end position="274"/>
    </location>
</feature>
<keyword evidence="7 12" id="KW-0472">Membrane</keyword>
<evidence type="ECO:0000313" key="15">
    <source>
        <dbReference type="Proteomes" id="UP001219518"/>
    </source>
</evidence>
<evidence type="ECO:0000256" key="6">
    <source>
        <dbReference type="ARBA" id="ARBA00023040"/>
    </source>
</evidence>
<dbReference type="EMBL" id="JAHWGI010000219">
    <property type="protein sequence ID" value="KAK3911007.1"/>
    <property type="molecule type" value="Genomic_DNA"/>
</dbReference>
<keyword evidence="5 12" id="KW-1133">Transmembrane helix</keyword>
<feature type="domain" description="G-protein coupled receptors family 1 profile" evidence="13">
    <location>
        <begin position="52"/>
        <end position="304"/>
    </location>
</feature>
<evidence type="ECO:0000259" key="13">
    <source>
        <dbReference type="PROSITE" id="PS50262"/>
    </source>
</evidence>
<keyword evidence="15" id="KW-1185">Reference proteome</keyword>
<evidence type="ECO:0000256" key="11">
    <source>
        <dbReference type="RuleBase" id="RU000688"/>
    </source>
</evidence>
<comment type="similarity">
    <text evidence="2 11">Belongs to the G-protein coupled receptor 1 family.</text>
</comment>
<evidence type="ECO:0000256" key="7">
    <source>
        <dbReference type="ARBA" id="ARBA00023136"/>
    </source>
</evidence>
<evidence type="ECO:0000313" key="14">
    <source>
        <dbReference type="EMBL" id="KAK3911007.1"/>
    </source>
</evidence>
<dbReference type="PROSITE" id="PS00237">
    <property type="entry name" value="G_PROTEIN_RECEP_F1_1"/>
    <property type="match status" value="1"/>
</dbReference>
<feature type="transmembrane region" description="Helical" evidence="12">
    <location>
        <begin position="117"/>
        <end position="135"/>
    </location>
</feature>
<reference evidence="14" key="1">
    <citation type="submission" date="2021-07" db="EMBL/GenBank/DDBJ databases">
        <authorList>
            <person name="Catto M.A."/>
            <person name="Jacobson A."/>
            <person name="Kennedy G."/>
            <person name="Labadie P."/>
            <person name="Hunt B.G."/>
            <person name="Srinivasan R."/>
        </authorList>
    </citation>
    <scope>NUCLEOTIDE SEQUENCE</scope>
    <source>
        <strain evidence="14">PL_HMW_Pooled</strain>
        <tissue evidence="14">Head</tissue>
    </source>
</reference>
<evidence type="ECO:0000256" key="5">
    <source>
        <dbReference type="ARBA" id="ARBA00022989"/>
    </source>
</evidence>
<evidence type="ECO:0000256" key="3">
    <source>
        <dbReference type="ARBA" id="ARBA00022475"/>
    </source>
</evidence>
<organism evidence="14 15">
    <name type="scientific">Frankliniella fusca</name>
    <dbReference type="NCBI Taxonomy" id="407009"/>
    <lineage>
        <taxon>Eukaryota</taxon>
        <taxon>Metazoa</taxon>
        <taxon>Ecdysozoa</taxon>
        <taxon>Arthropoda</taxon>
        <taxon>Hexapoda</taxon>
        <taxon>Insecta</taxon>
        <taxon>Pterygota</taxon>
        <taxon>Neoptera</taxon>
        <taxon>Paraneoptera</taxon>
        <taxon>Thysanoptera</taxon>
        <taxon>Terebrantia</taxon>
        <taxon>Thripoidea</taxon>
        <taxon>Thripidae</taxon>
        <taxon>Frankliniella</taxon>
    </lineage>
</organism>
<evidence type="ECO:0000256" key="9">
    <source>
        <dbReference type="ARBA" id="ARBA00023180"/>
    </source>
</evidence>
<sequence>MLPLPLVRSTNPTTSDTQLVCLFAEDDMKGDAAVLRTLLSVQFIVAVTIVLVNVYTIAAIWPRRKRRSTQSQLFVLHLAFADVLCGASKLLLVIFSADCTLAHMAATCEWVCVVPCVITMFTWTLSATTLAAIAVDRYVCIVHSLRYYEFMNTRRVLLILAALWVFSMLCAGLYLPTWSWQEGRYCDEQNLIPFWHVLAVQIPMTMLVLVVVAVTHITIRSEAQRHVARRSPASWGPGPGGSSSASVRSAKITILVVASFVLCYLPMQIFQVLVNIDREDFSNWDFFMFEMFSSLWYLLNPFIYAWKNASIREDMVALWRRLFGRCMSQDRDALEPPMPPPGARRF</sequence>
<comment type="subcellular location">
    <subcellularLocation>
        <location evidence="1">Cell membrane</location>
        <topology evidence="1">Multi-pass membrane protein</topology>
    </subcellularLocation>
</comment>
<evidence type="ECO:0000256" key="2">
    <source>
        <dbReference type="ARBA" id="ARBA00010663"/>
    </source>
</evidence>
<keyword evidence="4 11" id="KW-0812">Transmembrane</keyword>
<dbReference type="GO" id="GO:0004930">
    <property type="term" value="F:G protein-coupled receptor activity"/>
    <property type="evidence" value="ECO:0007669"/>
    <property type="project" value="UniProtKB-KW"/>
</dbReference>
<protein>
    <submittedName>
        <fullName evidence="14">Melanocyte-stimulating hormone receptor</fullName>
    </submittedName>
</protein>
<dbReference type="PANTHER" id="PTHR24246:SF27">
    <property type="entry name" value="ADENOSINE RECEPTOR, ISOFORM A"/>
    <property type="match status" value="1"/>
</dbReference>
<feature type="transmembrane region" description="Helical" evidence="12">
    <location>
        <begin position="286"/>
        <end position="306"/>
    </location>
</feature>
<evidence type="ECO:0000256" key="1">
    <source>
        <dbReference type="ARBA" id="ARBA00004651"/>
    </source>
</evidence>
<name>A0AAE1GXF5_9NEOP</name>
<gene>
    <name evidence="14" type="ORF">KUF71_020711</name>
</gene>
<dbReference type="GO" id="GO:0005886">
    <property type="term" value="C:plasma membrane"/>
    <property type="evidence" value="ECO:0007669"/>
    <property type="project" value="UniProtKB-SubCell"/>
</dbReference>
<evidence type="ECO:0000256" key="8">
    <source>
        <dbReference type="ARBA" id="ARBA00023170"/>
    </source>
</evidence>
<keyword evidence="10 11" id="KW-0807">Transducer</keyword>
<dbReference type="PRINTS" id="PR00237">
    <property type="entry name" value="GPCRRHODOPSN"/>
</dbReference>
<evidence type="ECO:0000256" key="10">
    <source>
        <dbReference type="ARBA" id="ARBA00023224"/>
    </source>
</evidence>
<dbReference type="Pfam" id="PF00001">
    <property type="entry name" value="7tm_1"/>
    <property type="match status" value="1"/>
</dbReference>
<keyword evidence="9" id="KW-0325">Glycoprotein</keyword>
<keyword evidence="6 11" id="KW-0297">G-protein coupled receptor</keyword>
<feature type="transmembrane region" description="Helical" evidence="12">
    <location>
        <begin position="73"/>
        <end position="97"/>
    </location>
</feature>
<comment type="caution">
    <text evidence="14">The sequence shown here is derived from an EMBL/GenBank/DDBJ whole genome shotgun (WGS) entry which is preliminary data.</text>
</comment>